<dbReference type="KEGG" id="opf:CBP31_08445"/>
<dbReference type="GO" id="GO:0008253">
    <property type="term" value="F:5'-nucleotidase activity"/>
    <property type="evidence" value="ECO:0007669"/>
    <property type="project" value="InterPro"/>
</dbReference>
<dbReference type="InterPro" id="IPR006439">
    <property type="entry name" value="HAD-SF_hydro_IA"/>
</dbReference>
<keyword evidence="2" id="KW-1185">Reference proteome</keyword>
<dbReference type="SFLD" id="SFLDG01129">
    <property type="entry name" value="C1.5:_HAD__Beta-PGM__Phosphata"/>
    <property type="match status" value="1"/>
</dbReference>
<dbReference type="RefSeq" id="WP_087036312.1">
    <property type="nucleotide sequence ID" value="NZ_CP021377.1"/>
</dbReference>
<dbReference type="InterPro" id="IPR023214">
    <property type="entry name" value="HAD_sf"/>
</dbReference>
<dbReference type="NCBIfam" id="NF006976">
    <property type="entry name" value="PRK09449.1"/>
    <property type="match status" value="1"/>
</dbReference>
<dbReference type="Gene3D" id="3.40.50.1000">
    <property type="entry name" value="HAD superfamily/HAD-like"/>
    <property type="match status" value="1"/>
</dbReference>
<accession>A0A1Y0D5R9</accession>
<dbReference type="NCBIfam" id="TIGR01549">
    <property type="entry name" value="HAD-SF-IA-v1"/>
    <property type="match status" value="1"/>
</dbReference>
<sequence length="224" mass="24670">MRYSWILFDADETLFHFDAFAGLKLMFATFGVNFTAEDYRQYHTLSAPLWVDYQDGAISAAQLQHTRFQAWSERLGVATEILNRDYLVAMAQVSPPLSGAPELISALQGKAKLGIITNGFSAMQHTRLAKAGWQQAFDTLVVSEQVGIAKPAAGIFEHAFELMGHPPKEQILMVGDNPHSDILGGLNAGIDTCWLNSTGRATPEGIRPHYEVSSLQQLHKLLLG</sequence>
<dbReference type="OrthoDB" id="148966at2"/>
<dbReference type="AlphaFoldDB" id="A0A1Y0D5R9"/>
<dbReference type="Pfam" id="PF00702">
    <property type="entry name" value="Hydrolase"/>
    <property type="match status" value="1"/>
</dbReference>
<organism evidence="1 2">
    <name type="scientific">Oceanisphaera profunda</name>
    <dbReference type="NCBI Taxonomy" id="1416627"/>
    <lineage>
        <taxon>Bacteria</taxon>
        <taxon>Pseudomonadati</taxon>
        <taxon>Pseudomonadota</taxon>
        <taxon>Gammaproteobacteria</taxon>
        <taxon>Aeromonadales</taxon>
        <taxon>Aeromonadaceae</taxon>
        <taxon>Oceanisphaera</taxon>
    </lineage>
</organism>
<dbReference type="SUPFAM" id="SSF56784">
    <property type="entry name" value="HAD-like"/>
    <property type="match status" value="1"/>
</dbReference>
<dbReference type="NCBIfam" id="TIGR02254">
    <property type="entry name" value="YjjG_YfnB"/>
    <property type="match status" value="1"/>
</dbReference>
<dbReference type="InterPro" id="IPR011951">
    <property type="entry name" value="HAD-SF_hydro_IA_YjjG/PynA"/>
</dbReference>
<evidence type="ECO:0000313" key="1">
    <source>
        <dbReference type="EMBL" id="ART82644.1"/>
    </source>
</evidence>
<dbReference type="InterPro" id="IPR036412">
    <property type="entry name" value="HAD-like_sf"/>
</dbReference>
<proteinExistence type="predicted"/>
<dbReference type="SFLD" id="SFLDS00003">
    <property type="entry name" value="Haloacid_Dehalogenase"/>
    <property type="match status" value="1"/>
</dbReference>
<evidence type="ECO:0000313" key="2">
    <source>
        <dbReference type="Proteomes" id="UP000243937"/>
    </source>
</evidence>
<reference evidence="1 2" key="1">
    <citation type="journal article" date="2014" name="Int. J. Syst. Evol. Microbiol.">
        <title>Oceanisphaera profunda sp. nov., a marine bacterium isolated from deep-sea sediment, and emended description of the genus Oceanisphaera.</title>
        <authorList>
            <person name="Xu Z."/>
            <person name="Zhang X.Y."/>
            <person name="Su H.N."/>
            <person name="Yu Z.C."/>
            <person name="Liu C."/>
            <person name="Li H."/>
            <person name="Chen X.L."/>
            <person name="Song X.Y."/>
            <person name="Xie B.B."/>
            <person name="Qin Q.L."/>
            <person name="Zhou B.C."/>
            <person name="Shi M."/>
            <person name="Huang Y."/>
            <person name="Zhang Y.Z."/>
        </authorList>
    </citation>
    <scope>NUCLEOTIDE SEQUENCE [LARGE SCALE GENOMIC DNA]</scope>
    <source>
        <strain evidence="1 2">SM1222</strain>
    </source>
</reference>
<dbReference type="InterPro" id="IPR052550">
    <property type="entry name" value="Pyrimidine_5'-ntase_YjjG"/>
</dbReference>
<name>A0A1Y0D5R9_9GAMM</name>
<dbReference type="PANTHER" id="PTHR47478">
    <property type="match status" value="1"/>
</dbReference>
<dbReference type="Gene3D" id="1.10.150.240">
    <property type="entry name" value="Putative phosphatase, domain 2"/>
    <property type="match status" value="1"/>
</dbReference>
<dbReference type="EMBL" id="CP021377">
    <property type="protein sequence ID" value="ART82644.1"/>
    <property type="molecule type" value="Genomic_DNA"/>
</dbReference>
<protein>
    <submittedName>
        <fullName evidence="1">Noncanonical pyrimidine nucleotidase, YjjG family</fullName>
    </submittedName>
</protein>
<dbReference type="Proteomes" id="UP000243937">
    <property type="component" value="Chromosome"/>
</dbReference>
<dbReference type="CDD" id="cd04305">
    <property type="entry name" value="HAD_Neu5Ac-Pase_like"/>
    <property type="match status" value="1"/>
</dbReference>
<dbReference type="PRINTS" id="PR00413">
    <property type="entry name" value="HADHALOGNASE"/>
</dbReference>
<gene>
    <name evidence="1" type="ORF">CBP31_08445</name>
</gene>
<dbReference type="PANTHER" id="PTHR47478:SF1">
    <property type="entry name" value="PYRIMIDINE 5'-NUCLEOTIDASE YJJG"/>
    <property type="match status" value="1"/>
</dbReference>
<dbReference type="InterPro" id="IPR023198">
    <property type="entry name" value="PGP-like_dom2"/>
</dbReference>